<protein>
    <submittedName>
        <fullName evidence="2">Beta-propeller repeat-containing protein</fullName>
    </submittedName>
</protein>
<reference evidence="2 3" key="1">
    <citation type="submission" date="2018-03" db="EMBL/GenBank/DDBJ databases">
        <title>Genomic Encyclopedia of Archaeal and Bacterial Type Strains, Phase II (KMG-II): from individual species to whole genera.</title>
        <authorList>
            <person name="Goeker M."/>
        </authorList>
    </citation>
    <scope>NUCLEOTIDE SEQUENCE [LARGE SCALE GENOMIC DNA]</scope>
    <source>
        <strain evidence="2 3">DSM 29057</strain>
    </source>
</reference>
<feature type="domain" description="PKD" evidence="1">
    <location>
        <begin position="113"/>
        <end position="201"/>
    </location>
</feature>
<dbReference type="Pfam" id="PF18911">
    <property type="entry name" value="PKD_4"/>
    <property type="match status" value="2"/>
</dbReference>
<dbReference type="InterPro" id="IPR052918">
    <property type="entry name" value="Motility_Chemotaxis_Reg"/>
</dbReference>
<dbReference type="PANTHER" id="PTHR35580:SF1">
    <property type="entry name" value="PHYTASE-LIKE DOMAIN-CONTAINING PROTEIN"/>
    <property type="match status" value="1"/>
</dbReference>
<dbReference type="RefSeq" id="WP_170118723.1">
    <property type="nucleotide sequence ID" value="NZ_PYAS01000003.1"/>
</dbReference>
<dbReference type="SUPFAM" id="SSF49299">
    <property type="entry name" value="PKD domain"/>
    <property type="match status" value="2"/>
</dbReference>
<dbReference type="Pfam" id="PF06739">
    <property type="entry name" value="SBBP"/>
    <property type="match status" value="1"/>
</dbReference>
<dbReference type="InterPro" id="IPR000601">
    <property type="entry name" value="PKD_dom"/>
</dbReference>
<dbReference type="PROSITE" id="PS51257">
    <property type="entry name" value="PROKAR_LIPOPROTEIN"/>
    <property type="match status" value="1"/>
</dbReference>
<dbReference type="CDD" id="cd00146">
    <property type="entry name" value="PKD"/>
    <property type="match status" value="2"/>
</dbReference>
<dbReference type="Gene3D" id="2.60.40.10">
    <property type="entry name" value="Immunoglobulins"/>
    <property type="match status" value="2"/>
</dbReference>
<sequence length="630" mass="66640">MKRFLVYTLLAATTFGCHIDMPLKPVAKFKFTPENGCQAPCEVTFTSESENAAGLQWDFNDGSPLQTASGNEIKHTFTSGKVYEVKLMVKGVDGGTSGETRSVKIDAAAASAPEADFKYTITNDSIAPATVTFNNQSKNATTYTWDFGDTGSDTNTSTAQNPVHTYSNAGSYVVTLTAKNDENATDTQSYTIVIKAQVPSTNAVSISNGSSFTTDIFVDGSGNIYICGEAAGTIQLGNGKSYTSQSGSRDFFVAKYNSAMQCQWVTGGGSITDDHANGLAVDASGNVFVTGFLAGALVGESITPKGGLDGFVAKFNGSTGLRQWIKTFGGSDKDQGRSIAYFNNKIYLTGFVTGNIDFGGATSSANGTDGFLVSVDPSTGAFAQPTIFGGSNEQQVEDMAFDTDGNIYLTGAFAGSIAFQGIAQPISAPAGYDVFVTKWAPNSGQFQWAKRAGSGADDFTYDIVVDASKNVYVTGMHDGNITELSLPASTFKNVYLGKWNANGEVQKAKNGFNELKDDFHGGIALSTNGNILLAGSFEDKARFPMATGQEKIGIGNIDILITEVDPTELNATGRFMVSDGGTGNDRVNRICVASGYVYATGWFRGTATFNNVQLIGVADIDNTFIVRYKL</sequence>
<gene>
    <name evidence="2" type="ORF">CLV60_10374</name>
</gene>
<evidence type="ECO:0000313" key="3">
    <source>
        <dbReference type="Proteomes" id="UP000241964"/>
    </source>
</evidence>
<dbReference type="PROSITE" id="PS50093">
    <property type="entry name" value="PKD"/>
    <property type="match status" value="2"/>
</dbReference>
<dbReference type="InterPro" id="IPR013783">
    <property type="entry name" value="Ig-like_fold"/>
</dbReference>
<name>A0A2P8GB68_9BACT</name>
<dbReference type="Proteomes" id="UP000241964">
    <property type="component" value="Unassembled WGS sequence"/>
</dbReference>
<evidence type="ECO:0000313" key="2">
    <source>
        <dbReference type="EMBL" id="PSL31208.1"/>
    </source>
</evidence>
<dbReference type="EMBL" id="PYAS01000003">
    <property type="protein sequence ID" value="PSL31208.1"/>
    <property type="molecule type" value="Genomic_DNA"/>
</dbReference>
<dbReference type="SUPFAM" id="SSF101898">
    <property type="entry name" value="NHL repeat"/>
    <property type="match status" value="1"/>
</dbReference>
<dbReference type="InterPro" id="IPR035986">
    <property type="entry name" value="PKD_dom_sf"/>
</dbReference>
<comment type="caution">
    <text evidence="2">The sequence shown here is derived from an EMBL/GenBank/DDBJ whole genome shotgun (WGS) entry which is preliminary data.</text>
</comment>
<proteinExistence type="predicted"/>
<evidence type="ECO:0000259" key="1">
    <source>
        <dbReference type="PROSITE" id="PS50093"/>
    </source>
</evidence>
<feature type="domain" description="PKD" evidence="1">
    <location>
        <begin position="47"/>
        <end position="112"/>
    </location>
</feature>
<dbReference type="PANTHER" id="PTHR35580">
    <property type="entry name" value="CELL SURFACE GLYCOPROTEIN (S-LAYER PROTEIN)-LIKE PROTEIN"/>
    <property type="match status" value="1"/>
</dbReference>
<dbReference type="InterPro" id="IPR022409">
    <property type="entry name" value="PKD/Chitinase_dom"/>
</dbReference>
<accession>A0A2P8GB68</accession>
<keyword evidence="3" id="KW-1185">Reference proteome</keyword>
<dbReference type="AlphaFoldDB" id="A0A2P8GB68"/>
<dbReference type="InterPro" id="IPR010620">
    <property type="entry name" value="SBBP_repeat"/>
</dbReference>
<dbReference type="SMART" id="SM00089">
    <property type="entry name" value="PKD"/>
    <property type="match status" value="2"/>
</dbReference>
<organism evidence="2 3">
    <name type="scientific">Dyadobacter jiangsuensis</name>
    <dbReference type="NCBI Taxonomy" id="1591085"/>
    <lineage>
        <taxon>Bacteria</taxon>
        <taxon>Pseudomonadati</taxon>
        <taxon>Bacteroidota</taxon>
        <taxon>Cytophagia</taxon>
        <taxon>Cytophagales</taxon>
        <taxon>Spirosomataceae</taxon>
        <taxon>Dyadobacter</taxon>
    </lineage>
</organism>